<evidence type="ECO:0000313" key="2">
    <source>
        <dbReference type="EMBL" id="RMA44000.1"/>
    </source>
</evidence>
<sequence length="212" mass="22245">MRHALPLALAVVLAAPAGAQTCDSPVGPIESCVVGAWIGSSTIPEAMERAMRAMPENVRANFNDFGRPVAMIIYEDGFFETFPMGANGNAVFEDDDGNVTRVEMNAQTITSAGYLTAMGGMLDICHLPGGAGGLTGEMTVTTSDGSATMPLAPPPGPQSFNPVITYTCSGNSMQQMVALPAPLGTITYDLARVPLSAFPEEMRDRVEDLPTD</sequence>
<feature type="chain" id="PRO_5018225237" evidence="1">
    <location>
        <begin position="20"/>
        <end position="212"/>
    </location>
</feature>
<keyword evidence="1" id="KW-0732">Signal</keyword>
<feature type="signal peptide" evidence="1">
    <location>
        <begin position="1"/>
        <end position="19"/>
    </location>
</feature>
<evidence type="ECO:0000256" key="1">
    <source>
        <dbReference type="SAM" id="SignalP"/>
    </source>
</evidence>
<organism evidence="2 3">
    <name type="scientific">Rhodophyticola porphyridii</name>
    <dbReference type="NCBI Taxonomy" id="1852017"/>
    <lineage>
        <taxon>Bacteria</taxon>
        <taxon>Pseudomonadati</taxon>
        <taxon>Pseudomonadota</taxon>
        <taxon>Alphaproteobacteria</taxon>
        <taxon>Rhodobacterales</taxon>
        <taxon>Roseobacteraceae</taxon>
        <taxon>Rhodophyticola</taxon>
    </lineage>
</organism>
<dbReference type="EMBL" id="RCNT01000001">
    <property type="protein sequence ID" value="RMA44000.1"/>
    <property type="molecule type" value="Genomic_DNA"/>
</dbReference>
<dbReference type="RefSeq" id="WP_121896590.1">
    <property type="nucleotide sequence ID" value="NZ_RCNT01000001.1"/>
</dbReference>
<keyword evidence="3" id="KW-1185">Reference proteome</keyword>
<gene>
    <name evidence="2" type="ORF">D9R08_03560</name>
</gene>
<dbReference type="Proteomes" id="UP000281343">
    <property type="component" value="Unassembled WGS sequence"/>
</dbReference>
<accession>A0A3L9YMR0</accession>
<comment type="caution">
    <text evidence="2">The sequence shown here is derived from an EMBL/GenBank/DDBJ whole genome shotgun (WGS) entry which is preliminary data.</text>
</comment>
<reference evidence="2 3" key="1">
    <citation type="submission" date="2018-10" db="EMBL/GenBank/DDBJ databases">
        <authorList>
            <person name="Jung H.S."/>
            <person name="Jeon C.O."/>
        </authorList>
    </citation>
    <scope>NUCLEOTIDE SEQUENCE [LARGE SCALE GENOMIC DNA]</scope>
    <source>
        <strain evidence="2 3">MA-7-27</strain>
    </source>
</reference>
<name>A0A3L9YMR0_9RHOB</name>
<proteinExistence type="predicted"/>
<evidence type="ECO:0000313" key="3">
    <source>
        <dbReference type="Proteomes" id="UP000281343"/>
    </source>
</evidence>
<dbReference type="OrthoDB" id="7739394at2"/>
<protein>
    <submittedName>
        <fullName evidence="2">Uncharacterized protein</fullName>
    </submittedName>
</protein>
<dbReference type="AlphaFoldDB" id="A0A3L9YMR0"/>